<evidence type="ECO:0000256" key="6">
    <source>
        <dbReference type="ARBA" id="ARBA00023054"/>
    </source>
</evidence>
<sequence length="228" mass="26742">DCSWVFDSLVGFLQGPIWNAPILTFIEQKIFKFLLFEPANTEHEDEYKKIFEEYKDLVDSMLGSYMEDIGITPEQFENACSKDSTEGLKIRFHQSMESSFRHHYINDDDDDDKDDKDNNNNNNNLQTLFEQVWAANDYEIFKRMMIQKNLELQLQALEMIQQRYGITPQSFLPSDGEESLQTEEEAHSSTLELEQSLVSSSEEHDRLEAECKREKENLHTVLQHTIDL</sequence>
<evidence type="ECO:0000256" key="1">
    <source>
        <dbReference type="ARBA" id="ARBA00004138"/>
    </source>
</evidence>
<reference evidence="12" key="2">
    <citation type="submission" date="2023-05" db="EMBL/GenBank/DDBJ databases">
        <authorList>
            <person name="Fouks B."/>
        </authorList>
    </citation>
    <scope>NUCLEOTIDE SEQUENCE</scope>
    <source>
        <strain evidence="12">Stay&amp;Tobe</strain>
        <tissue evidence="12">Testes</tissue>
    </source>
</reference>
<dbReference type="GO" id="GO:0097546">
    <property type="term" value="C:ciliary base"/>
    <property type="evidence" value="ECO:0007669"/>
    <property type="project" value="TreeGrafter"/>
</dbReference>
<reference evidence="12" key="1">
    <citation type="journal article" date="2023" name="IScience">
        <title>Live-bearing cockroach genome reveals convergent evolutionary mechanisms linked to viviparity in insects and beyond.</title>
        <authorList>
            <person name="Fouks B."/>
            <person name="Harrison M.C."/>
            <person name="Mikhailova A.A."/>
            <person name="Marchal E."/>
            <person name="English S."/>
            <person name="Carruthers M."/>
            <person name="Jennings E.C."/>
            <person name="Chiamaka E.L."/>
            <person name="Frigard R.A."/>
            <person name="Pippel M."/>
            <person name="Attardo G.M."/>
            <person name="Benoit J.B."/>
            <person name="Bornberg-Bauer E."/>
            <person name="Tobe S.S."/>
        </authorList>
    </citation>
    <scope>NUCLEOTIDE SEQUENCE</scope>
    <source>
        <strain evidence="12">Stay&amp;Tobe</strain>
    </source>
</reference>
<dbReference type="EMBL" id="JASPKZ010002294">
    <property type="protein sequence ID" value="KAJ9596108.1"/>
    <property type="molecule type" value="Genomic_DNA"/>
</dbReference>
<dbReference type="InterPro" id="IPR038888">
    <property type="entry name" value="CFAP36"/>
</dbReference>
<gene>
    <name evidence="12" type="ORF">L9F63_012692</name>
</gene>
<proteinExistence type="inferred from homology"/>
<feature type="region of interest" description="Disordered" evidence="10">
    <location>
        <begin position="103"/>
        <end position="123"/>
    </location>
</feature>
<evidence type="ECO:0000256" key="4">
    <source>
        <dbReference type="ARBA" id="ARBA00021815"/>
    </source>
</evidence>
<keyword evidence="6" id="KW-0175">Coiled coil</keyword>
<dbReference type="PANTHER" id="PTHR21532:SF0">
    <property type="entry name" value="CILIA- AND FLAGELLA-ASSOCIATED PROTEIN 36"/>
    <property type="match status" value="1"/>
</dbReference>
<feature type="non-terminal residue" evidence="12">
    <location>
        <position position="1"/>
    </location>
</feature>
<dbReference type="Gene3D" id="1.20.1520.10">
    <property type="entry name" value="ADP-ribosylation factor-like 2-binding protein, domain"/>
    <property type="match status" value="1"/>
</dbReference>
<keyword evidence="13" id="KW-1185">Reference proteome</keyword>
<evidence type="ECO:0000256" key="8">
    <source>
        <dbReference type="ARBA" id="ARBA00023273"/>
    </source>
</evidence>
<protein>
    <recommendedName>
        <fullName evidence="4">Cilia- and flagella-associated protein 36</fullName>
    </recommendedName>
    <alternativeName>
        <fullName evidence="9">Coiled-coil domain-containing protein 104</fullName>
    </alternativeName>
</protein>
<feature type="region of interest" description="Disordered" evidence="10">
    <location>
        <begin position="168"/>
        <end position="206"/>
    </location>
</feature>
<evidence type="ECO:0000256" key="3">
    <source>
        <dbReference type="ARBA" id="ARBA00007460"/>
    </source>
</evidence>
<evidence type="ECO:0000313" key="13">
    <source>
        <dbReference type="Proteomes" id="UP001233999"/>
    </source>
</evidence>
<keyword evidence="8" id="KW-0966">Cell projection</keyword>
<dbReference type="PANTHER" id="PTHR21532">
    <property type="entry name" value="PHOSPHODIESTERASE HL"/>
    <property type="match status" value="1"/>
</dbReference>
<evidence type="ECO:0000313" key="12">
    <source>
        <dbReference type="EMBL" id="KAJ9596108.1"/>
    </source>
</evidence>
<accession>A0AAD8ADU5</accession>
<feature type="domain" description="BART" evidence="11">
    <location>
        <begin position="3"/>
        <end position="153"/>
    </location>
</feature>
<name>A0AAD8ADU5_DIPPU</name>
<keyword evidence="7" id="KW-0969">Cilium</keyword>
<evidence type="ECO:0000256" key="5">
    <source>
        <dbReference type="ARBA" id="ARBA00022490"/>
    </source>
</evidence>
<evidence type="ECO:0000256" key="9">
    <source>
        <dbReference type="ARBA" id="ARBA00031593"/>
    </source>
</evidence>
<dbReference type="InterPro" id="IPR023379">
    <property type="entry name" value="BART_dom"/>
</dbReference>
<feature type="compositionally biased region" description="Low complexity" evidence="10">
    <location>
        <begin position="188"/>
        <end position="200"/>
    </location>
</feature>
<dbReference type="Pfam" id="PF11527">
    <property type="entry name" value="ARL2_Bind_BART"/>
    <property type="match status" value="1"/>
</dbReference>
<dbReference type="AlphaFoldDB" id="A0AAD8ADU5"/>
<comment type="similarity">
    <text evidence="3">Belongs to the CFAP36 family.</text>
</comment>
<evidence type="ECO:0000256" key="10">
    <source>
        <dbReference type="SAM" id="MobiDB-lite"/>
    </source>
</evidence>
<evidence type="ECO:0000259" key="11">
    <source>
        <dbReference type="Pfam" id="PF11527"/>
    </source>
</evidence>
<organism evidence="12 13">
    <name type="scientific">Diploptera punctata</name>
    <name type="common">Pacific beetle cockroach</name>
    <dbReference type="NCBI Taxonomy" id="6984"/>
    <lineage>
        <taxon>Eukaryota</taxon>
        <taxon>Metazoa</taxon>
        <taxon>Ecdysozoa</taxon>
        <taxon>Arthropoda</taxon>
        <taxon>Hexapoda</taxon>
        <taxon>Insecta</taxon>
        <taxon>Pterygota</taxon>
        <taxon>Neoptera</taxon>
        <taxon>Polyneoptera</taxon>
        <taxon>Dictyoptera</taxon>
        <taxon>Blattodea</taxon>
        <taxon>Blaberoidea</taxon>
        <taxon>Blaberidae</taxon>
        <taxon>Diplopterinae</taxon>
        <taxon>Diploptera</taxon>
    </lineage>
</organism>
<evidence type="ECO:0000256" key="2">
    <source>
        <dbReference type="ARBA" id="ARBA00004496"/>
    </source>
</evidence>
<keyword evidence="5" id="KW-0963">Cytoplasm</keyword>
<dbReference type="Proteomes" id="UP001233999">
    <property type="component" value="Unassembled WGS sequence"/>
</dbReference>
<dbReference type="InterPro" id="IPR042541">
    <property type="entry name" value="BART_sf"/>
</dbReference>
<feature type="non-terminal residue" evidence="12">
    <location>
        <position position="228"/>
    </location>
</feature>
<evidence type="ECO:0000256" key="7">
    <source>
        <dbReference type="ARBA" id="ARBA00023069"/>
    </source>
</evidence>
<comment type="caution">
    <text evidence="12">The sequence shown here is derived from an EMBL/GenBank/DDBJ whole genome shotgun (WGS) entry which is preliminary data.</text>
</comment>
<dbReference type="GO" id="GO:0005930">
    <property type="term" value="C:axoneme"/>
    <property type="evidence" value="ECO:0007669"/>
    <property type="project" value="TreeGrafter"/>
</dbReference>
<comment type="subcellular location">
    <subcellularLocation>
        <location evidence="1">Cell projection</location>
        <location evidence="1">Cilium</location>
    </subcellularLocation>
    <subcellularLocation>
        <location evidence="2">Cytoplasm</location>
    </subcellularLocation>
</comment>